<keyword evidence="3" id="KW-1185">Reference proteome</keyword>
<sequence length="271" mass="30098">MSHGYLENSGDIMRLRMILERVLRLFGREGHETPRAGPDEICALLIDPFAGDLGEGTHGGSVPVEAIRTACRRMQGAATKGELLHIIAGEVGAFDLHDLEAMNAGFERKVASLPEDYRDRLLASVREEIFGAHHRLVLLSRNGAAPSMDSPPAPAHAAYWAMVAEACTEKAREKDPRYLYLKYLLSGFAMFVLAEPAHPVGTPFPGGQIVDEWEGAYLCPVRDMADDVPFALCPYCPAAQSNEPTFPEMRARRLERRRRESLANYWTNYKG</sequence>
<proteinExistence type="inferred from homology"/>
<evidence type="ECO:0000256" key="1">
    <source>
        <dbReference type="HAMAP-Rule" id="MF_00763"/>
    </source>
</evidence>
<dbReference type="HAMAP" id="MF_00763">
    <property type="entry name" value="UPF0305"/>
    <property type="match status" value="1"/>
</dbReference>
<dbReference type="PATRIC" id="fig|1201294.9.peg.2518"/>
<reference evidence="3" key="1">
    <citation type="journal article" date="2012" name="J. Bacteriol.">
        <title>Complete genome sequence of the hydrogenotrophic, methanogenic archaeon Methanoculleus bourgensis strain MS2T, isolated from a sewage sludge digester.</title>
        <authorList>
            <person name="Maus I."/>
            <person name="Wibberg D."/>
            <person name="Stantscheff R."/>
            <person name="Eikmeyer F.G."/>
            <person name="Seffner A."/>
            <person name="Boelter J."/>
            <person name="Szczepanowski R."/>
            <person name="Blom J."/>
            <person name="Jaenicke S."/>
            <person name="Konig H."/>
            <person name="Puhler A."/>
            <person name="Schluter A."/>
        </authorList>
    </citation>
    <scope>NUCLEOTIDE SEQUENCE [LARGE SCALE GENOMIC DNA]</scope>
    <source>
        <strain evidence="3">ATCC 43281 / DSM 3045 / OCM 15 / MS2</strain>
    </source>
</reference>
<dbReference type="Pfam" id="PF09888">
    <property type="entry name" value="DUF2115"/>
    <property type="match status" value="1"/>
</dbReference>
<evidence type="ECO:0000313" key="3">
    <source>
        <dbReference type="Proteomes" id="UP000009007"/>
    </source>
</evidence>
<accession>I7L107</accession>
<protein>
    <recommendedName>
        <fullName evidence="1">UPF0305 protein BN140_2262</fullName>
    </recommendedName>
</protein>
<dbReference type="EMBL" id="HE964772">
    <property type="protein sequence ID" value="CCJ37185.1"/>
    <property type="molecule type" value="Genomic_DNA"/>
</dbReference>
<dbReference type="Proteomes" id="UP000009007">
    <property type="component" value="Chromosome I"/>
</dbReference>
<comment type="similarity">
    <text evidence="1">Belongs to the UPF0305 family.</text>
</comment>
<dbReference type="InterPro" id="IPR019215">
    <property type="entry name" value="DUF2115"/>
</dbReference>
<gene>
    <name evidence="2" type="ordered locus">BN140_2262</name>
</gene>
<dbReference type="HOGENOM" id="CLU_089549_0_0_2"/>
<organism evidence="2 3">
    <name type="scientific">Methanoculleus bourgensis (strain ATCC 43281 / DSM 3045 / OCM 15 / MS2)</name>
    <name type="common">Methanogenium bourgense</name>
    <dbReference type="NCBI Taxonomy" id="1201294"/>
    <lineage>
        <taxon>Archaea</taxon>
        <taxon>Methanobacteriati</taxon>
        <taxon>Methanobacteriota</taxon>
        <taxon>Stenosarchaea group</taxon>
        <taxon>Methanomicrobia</taxon>
        <taxon>Methanomicrobiales</taxon>
        <taxon>Methanomicrobiaceae</taxon>
        <taxon>Methanoculleus</taxon>
    </lineage>
</organism>
<dbReference type="AlphaFoldDB" id="I7L107"/>
<evidence type="ECO:0000313" key="2">
    <source>
        <dbReference type="EMBL" id="CCJ37185.1"/>
    </source>
</evidence>
<name>I7L107_METBM</name>
<dbReference type="BioCyc" id="MBOU1201294:BN140_RS11235-MONOMER"/>
<dbReference type="STRING" id="1201294.BN140_2262"/>
<dbReference type="KEGG" id="mbg:BN140_2262"/>